<proteinExistence type="predicted"/>
<dbReference type="PANTHER" id="PTHR48174:SF5">
    <property type="entry name" value="VACUOLAR PROTEIN SORTING-ASSOCIATED PROTEIN 62"/>
    <property type="match status" value="1"/>
</dbReference>
<keyword evidence="3" id="KW-1185">Reference proteome</keyword>
<keyword evidence="1" id="KW-0732">Signal</keyword>
<evidence type="ECO:0000313" key="3">
    <source>
        <dbReference type="Proteomes" id="UP001239445"/>
    </source>
</evidence>
<accession>A0AAJ0FD81</accession>
<comment type="caution">
    <text evidence="2">The sequence shown here is derived from an EMBL/GenBank/DDBJ whole genome shotgun (WGS) entry which is preliminary data.</text>
</comment>
<feature type="chain" id="PRO_5042611455" description="Vacuolar protein sorting-associated protein 62" evidence="1">
    <location>
        <begin position="20"/>
        <end position="382"/>
    </location>
</feature>
<dbReference type="Proteomes" id="UP001239445">
    <property type="component" value="Unassembled WGS sequence"/>
</dbReference>
<dbReference type="EMBL" id="MU839828">
    <property type="protein sequence ID" value="KAK1759088.1"/>
    <property type="molecule type" value="Genomic_DNA"/>
</dbReference>
<gene>
    <name evidence="2" type="ORF">QBC47DRAFT_371048</name>
</gene>
<protein>
    <recommendedName>
        <fullName evidence="4">Vacuolar protein sorting-associated protein 62</fullName>
    </recommendedName>
</protein>
<evidence type="ECO:0000256" key="1">
    <source>
        <dbReference type="SAM" id="SignalP"/>
    </source>
</evidence>
<dbReference type="AlphaFoldDB" id="A0AAJ0FD81"/>
<sequence length="382" mass="41431">MPSLGPVLLHLLCLSTAAARPSRRLLERQTRSLPDYAISYAPYTYLASTESWFPSDVTTHLQNTIPEVNGAPIGSVGSATLANLNGFGTNMSLTAPNMAIKPSNQPAWLTSEYGKPSGGLSAAPATLVAVQKNATTVDVFYFFFYSYNYGGNVLQFLNFDDHVGDWEHVMIRFVDSKPYAVYLSQHGAGSAYFYSVLEKNGQRPVTYVAHGGHANYATAGTQEYTIAAGLITDTTDKGFAWDPALNYRGYWYDPASKTFTSAGGAGTGGAEQATETATWLNWLGQWGDAQYPNGQNGQYCLFSECHYAAGPTGPVDKNLGRAAVCENESKCTIFNNIDDLTEQTKRRREAVMCGSGVDECAALVHLLAEKAEQGEDEYTVEL</sequence>
<name>A0AAJ0FD81_9PEZI</name>
<dbReference type="Pfam" id="PF06101">
    <property type="entry name" value="Vps62"/>
    <property type="match status" value="1"/>
</dbReference>
<evidence type="ECO:0008006" key="4">
    <source>
        <dbReference type="Google" id="ProtNLM"/>
    </source>
</evidence>
<feature type="signal peptide" evidence="1">
    <location>
        <begin position="1"/>
        <end position="19"/>
    </location>
</feature>
<dbReference type="InterPro" id="IPR009291">
    <property type="entry name" value="Vps62"/>
</dbReference>
<organism evidence="2 3">
    <name type="scientific">Echria macrotheca</name>
    <dbReference type="NCBI Taxonomy" id="438768"/>
    <lineage>
        <taxon>Eukaryota</taxon>
        <taxon>Fungi</taxon>
        <taxon>Dikarya</taxon>
        <taxon>Ascomycota</taxon>
        <taxon>Pezizomycotina</taxon>
        <taxon>Sordariomycetes</taxon>
        <taxon>Sordariomycetidae</taxon>
        <taxon>Sordariales</taxon>
        <taxon>Schizotheciaceae</taxon>
        <taxon>Echria</taxon>
    </lineage>
</organism>
<reference evidence="2" key="1">
    <citation type="submission" date="2023-06" db="EMBL/GenBank/DDBJ databases">
        <title>Genome-scale phylogeny and comparative genomics of the fungal order Sordariales.</title>
        <authorList>
            <consortium name="Lawrence Berkeley National Laboratory"/>
            <person name="Hensen N."/>
            <person name="Bonometti L."/>
            <person name="Westerberg I."/>
            <person name="Brannstrom I.O."/>
            <person name="Guillou S."/>
            <person name="Cros-Aarteil S."/>
            <person name="Calhoun S."/>
            <person name="Haridas S."/>
            <person name="Kuo A."/>
            <person name="Mondo S."/>
            <person name="Pangilinan J."/>
            <person name="Riley R."/>
            <person name="Labutti K."/>
            <person name="Andreopoulos B."/>
            <person name="Lipzen A."/>
            <person name="Chen C."/>
            <person name="Yanf M."/>
            <person name="Daum C."/>
            <person name="Ng V."/>
            <person name="Clum A."/>
            <person name="Steindorff A."/>
            <person name="Ohm R."/>
            <person name="Martin F."/>
            <person name="Silar P."/>
            <person name="Natvig D."/>
            <person name="Lalanne C."/>
            <person name="Gautier V."/>
            <person name="Ament-Velasquez S.L."/>
            <person name="Kruys A."/>
            <person name="Hutchinson M.I."/>
            <person name="Powell A.J."/>
            <person name="Barry K."/>
            <person name="Miller A.N."/>
            <person name="Grigoriev I.V."/>
            <person name="Debuchy R."/>
            <person name="Gladieux P."/>
            <person name="Thoren M.H."/>
            <person name="Johannesson H."/>
        </authorList>
    </citation>
    <scope>NUCLEOTIDE SEQUENCE</scope>
    <source>
        <strain evidence="2">PSN4</strain>
    </source>
</reference>
<dbReference type="PANTHER" id="PTHR48174">
    <property type="entry name" value="DUF946 FAMILY PROTEIN"/>
    <property type="match status" value="1"/>
</dbReference>
<evidence type="ECO:0000313" key="2">
    <source>
        <dbReference type="EMBL" id="KAK1759088.1"/>
    </source>
</evidence>